<name>A0A8B6IVL4_9ENTR</name>
<reference evidence="1 2" key="1">
    <citation type="submission" date="2019-04" db="EMBL/GenBank/DDBJ databases">
        <authorList>
            <person name="Brisse S."/>
            <person name="Rodrigues C."/>
        </authorList>
    </citation>
    <scope>NUCLEOTIDE SEQUENCE [LARGE SCALE GENOMIC DNA]</scope>
    <source>
        <strain evidence="1">SB5857</strain>
    </source>
</reference>
<accession>A0A8B6IVL4</accession>
<protein>
    <submittedName>
        <fullName evidence="1">Uncharacterized protein</fullName>
    </submittedName>
</protein>
<evidence type="ECO:0000313" key="1">
    <source>
        <dbReference type="EMBL" id="VGQ08615.1"/>
    </source>
</evidence>
<dbReference type="Proteomes" id="UP000328848">
    <property type="component" value="Unassembled WGS sequence"/>
</dbReference>
<comment type="caution">
    <text evidence="1">The sequence shown here is derived from an EMBL/GenBank/DDBJ whole genome shotgun (WGS) entry which is preliminary data.</text>
</comment>
<evidence type="ECO:0000313" key="2">
    <source>
        <dbReference type="Proteomes" id="UP000328848"/>
    </source>
</evidence>
<dbReference type="EMBL" id="CAAHGQ010000017">
    <property type="protein sequence ID" value="VGQ08615.1"/>
    <property type="molecule type" value="Genomic_DNA"/>
</dbReference>
<organism evidence="1 2">
    <name type="scientific">Klebsiella africana</name>
    <dbReference type="NCBI Taxonomy" id="2489010"/>
    <lineage>
        <taxon>Bacteria</taxon>
        <taxon>Pseudomonadati</taxon>
        <taxon>Pseudomonadota</taxon>
        <taxon>Gammaproteobacteria</taxon>
        <taxon>Enterobacterales</taxon>
        <taxon>Enterobacteriaceae</taxon>
        <taxon>Klebsiella/Raoultella group</taxon>
        <taxon>Klebsiella</taxon>
    </lineage>
</organism>
<proteinExistence type="predicted"/>
<sequence>MGHGMKYFPEDIEGKQFGRLKALKVFKDPQDKYYWRHVVCLCSCGNVSKPRLQDLIRGKTISCGCKRNEELEKGRRYDRNR</sequence>
<gene>
    <name evidence="1" type="ORF">SB5857_04160</name>
</gene>
<dbReference type="AlphaFoldDB" id="A0A8B6IVL4"/>